<evidence type="ECO:0000256" key="2">
    <source>
        <dbReference type="ARBA" id="ARBA00022723"/>
    </source>
</evidence>
<dbReference type="SUPFAM" id="SSF102215">
    <property type="entry name" value="Creatininase"/>
    <property type="match status" value="1"/>
</dbReference>
<dbReference type="InterPro" id="IPR003785">
    <property type="entry name" value="Creatininase/forma_Hydrolase"/>
</dbReference>
<gene>
    <name evidence="6" type="ORF">DFR76_1321</name>
</gene>
<comment type="cofactor">
    <cofactor evidence="1">
        <name>Zn(2+)</name>
        <dbReference type="ChEBI" id="CHEBI:29105"/>
    </cofactor>
</comment>
<dbReference type="InterPro" id="IPR024087">
    <property type="entry name" value="Creatininase-like_sf"/>
</dbReference>
<dbReference type="Gene3D" id="3.40.50.10310">
    <property type="entry name" value="Creatininase"/>
    <property type="match status" value="1"/>
</dbReference>
<evidence type="ECO:0000256" key="3">
    <source>
        <dbReference type="ARBA" id="ARBA00022801"/>
    </source>
</evidence>
<dbReference type="Pfam" id="PF02633">
    <property type="entry name" value="Creatininase"/>
    <property type="match status" value="1"/>
</dbReference>
<comment type="caution">
    <text evidence="6">The sequence shown here is derived from an EMBL/GenBank/DDBJ whole genome shotgun (WGS) entry which is preliminary data.</text>
</comment>
<evidence type="ECO:0000256" key="1">
    <source>
        <dbReference type="ARBA" id="ARBA00001947"/>
    </source>
</evidence>
<dbReference type="PANTHER" id="PTHR35005:SF1">
    <property type="entry name" value="2-AMINO-5-FORMYLAMINO-6-RIBOSYLAMINOPYRIMIDIN-4(3H)-ONE 5'-MONOPHOSPHATE DEFORMYLASE"/>
    <property type="match status" value="1"/>
</dbReference>
<accession>A0A370HIA1</accession>
<organism evidence="6 7">
    <name type="scientific">Nocardia pseudobrasiliensis</name>
    <dbReference type="NCBI Taxonomy" id="45979"/>
    <lineage>
        <taxon>Bacteria</taxon>
        <taxon>Bacillati</taxon>
        <taxon>Actinomycetota</taxon>
        <taxon>Actinomycetes</taxon>
        <taxon>Mycobacteriales</taxon>
        <taxon>Nocardiaceae</taxon>
        <taxon>Nocardia</taxon>
    </lineage>
</organism>
<evidence type="ECO:0000313" key="6">
    <source>
        <dbReference type="EMBL" id="RDI57685.1"/>
    </source>
</evidence>
<dbReference type="EMBL" id="QQBC01000032">
    <property type="protein sequence ID" value="RDI57685.1"/>
    <property type="molecule type" value="Genomic_DNA"/>
</dbReference>
<reference evidence="6 7" key="1">
    <citation type="submission" date="2018-07" db="EMBL/GenBank/DDBJ databases">
        <title>Genomic Encyclopedia of Type Strains, Phase IV (KMG-IV): sequencing the most valuable type-strain genomes for metagenomic binning, comparative biology and taxonomic classification.</title>
        <authorList>
            <person name="Goeker M."/>
        </authorList>
    </citation>
    <scope>NUCLEOTIDE SEQUENCE [LARGE SCALE GENOMIC DNA]</scope>
    <source>
        <strain evidence="6 7">DSM 44290</strain>
    </source>
</reference>
<keyword evidence="7" id="KW-1185">Reference proteome</keyword>
<name>A0A370HIA1_9NOCA</name>
<protein>
    <submittedName>
        <fullName evidence="6">Creatinine amidohydrolase</fullName>
    </submittedName>
</protein>
<dbReference type="GO" id="GO:0016811">
    <property type="term" value="F:hydrolase activity, acting on carbon-nitrogen (but not peptide) bonds, in linear amides"/>
    <property type="evidence" value="ECO:0007669"/>
    <property type="project" value="TreeGrafter"/>
</dbReference>
<dbReference type="Proteomes" id="UP000254869">
    <property type="component" value="Unassembled WGS sequence"/>
</dbReference>
<evidence type="ECO:0000256" key="4">
    <source>
        <dbReference type="ARBA" id="ARBA00022833"/>
    </source>
</evidence>
<keyword evidence="2" id="KW-0479">Metal-binding</keyword>
<proteinExistence type="inferred from homology"/>
<comment type="similarity">
    <text evidence="5">Belongs to the creatininase superfamily.</text>
</comment>
<evidence type="ECO:0000313" key="7">
    <source>
        <dbReference type="Proteomes" id="UP000254869"/>
    </source>
</evidence>
<keyword evidence="3 6" id="KW-0378">Hydrolase</keyword>
<sequence length="127" mass="13057">MLGVTALFSMTSTATSTDEIVRQASTAVLPVGSFEQHGAHLPLVTDTLIACAIASRISAAYRLLLLPPITVSCSHEHAGFPGTVSIRAITLAAVVQDIVESLTRSGITAVALVNGHGGNHVLANLVC</sequence>
<dbReference type="AlphaFoldDB" id="A0A370HIA1"/>
<feature type="non-terminal residue" evidence="6">
    <location>
        <position position="127"/>
    </location>
</feature>
<dbReference type="GO" id="GO:0046872">
    <property type="term" value="F:metal ion binding"/>
    <property type="evidence" value="ECO:0007669"/>
    <property type="project" value="UniProtKB-KW"/>
</dbReference>
<dbReference type="GO" id="GO:0009231">
    <property type="term" value="P:riboflavin biosynthetic process"/>
    <property type="evidence" value="ECO:0007669"/>
    <property type="project" value="TreeGrafter"/>
</dbReference>
<dbReference type="PANTHER" id="PTHR35005">
    <property type="entry name" value="3-DEHYDRO-SCYLLO-INOSOSE HYDROLASE"/>
    <property type="match status" value="1"/>
</dbReference>
<keyword evidence="4" id="KW-0862">Zinc</keyword>
<evidence type="ECO:0000256" key="5">
    <source>
        <dbReference type="ARBA" id="ARBA00024029"/>
    </source>
</evidence>